<evidence type="ECO:0000259" key="4">
    <source>
        <dbReference type="Pfam" id="PF02872"/>
    </source>
</evidence>
<keyword evidence="1" id="KW-0732">Signal</keyword>
<dbReference type="InterPro" id="IPR004843">
    <property type="entry name" value="Calcineurin-like_PHP"/>
</dbReference>
<dbReference type="SUPFAM" id="SSF55816">
    <property type="entry name" value="5'-nucleotidase (syn. UDP-sugar hydrolase), C-terminal domain"/>
    <property type="match status" value="1"/>
</dbReference>
<evidence type="ECO:0000259" key="3">
    <source>
        <dbReference type="Pfam" id="PF00149"/>
    </source>
</evidence>
<dbReference type="GO" id="GO:0046872">
    <property type="term" value="F:metal ion binding"/>
    <property type="evidence" value="ECO:0007669"/>
    <property type="project" value="InterPro"/>
</dbReference>
<dbReference type="Pfam" id="PF00149">
    <property type="entry name" value="Metallophos"/>
    <property type="match status" value="1"/>
</dbReference>
<comment type="similarity">
    <text evidence="2">Belongs to the 5'-nucleotidase family.</text>
</comment>
<dbReference type="InterPro" id="IPR036907">
    <property type="entry name" value="5'-Nucleotdase_C_sf"/>
</dbReference>
<evidence type="ECO:0000256" key="1">
    <source>
        <dbReference type="ARBA" id="ARBA00022729"/>
    </source>
</evidence>
<feature type="domain" description="Calcineurin-like phosphoesterase" evidence="3">
    <location>
        <begin position="4"/>
        <end position="205"/>
    </location>
</feature>
<dbReference type="Proteomes" id="UP000051589">
    <property type="component" value="Unassembled WGS sequence"/>
</dbReference>
<dbReference type="InterPro" id="IPR006146">
    <property type="entry name" value="5'-Nucleotdase_CS"/>
</dbReference>
<accession>A0A0R2DAY5</accession>
<dbReference type="Pfam" id="PF02872">
    <property type="entry name" value="5_nucleotid_C"/>
    <property type="match status" value="1"/>
</dbReference>
<evidence type="ECO:0000313" key="5">
    <source>
        <dbReference type="EMBL" id="KRN01183.1"/>
    </source>
</evidence>
<dbReference type="InterPro" id="IPR008334">
    <property type="entry name" value="5'-Nucleotdase_C"/>
</dbReference>
<dbReference type="Gene3D" id="3.90.780.10">
    <property type="entry name" value="5'-Nucleotidase, C-terminal domain"/>
    <property type="match status" value="1"/>
</dbReference>
<proteinExistence type="inferred from homology"/>
<dbReference type="PATRIC" id="fig|1423803.3.peg.1404"/>
<dbReference type="InterPro" id="IPR029052">
    <property type="entry name" value="Metallo-depent_PP-like"/>
</dbReference>
<dbReference type="PANTHER" id="PTHR11575">
    <property type="entry name" value="5'-NUCLEOTIDASE-RELATED"/>
    <property type="match status" value="1"/>
</dbReference>
<organism evidence="5 6">
    <name type="scientific">Levilactobacillus senmaizukei DSM 21775 = NBRC 103853</name>
    <dbReference type="NCBI Taxonomy" id="1423803"/>
    <lineage>
        <taxon>Bacteria</taxon>
        <taxon>Bacillati</taxon>
        <taxon>Bacillota</taxon>
        <taxon>Bacilli</taxon>
        <taxon>Lactobacillales</taxon>
        <taxon>Lactobacillaceae</taxon>
        <taxon>Levilactobacillus</taxon>
    </lineage>
</organism>
<dbReference type="STRING" id="1423803.FD13_GL001369"/>
<name>A0A0R2DAY5_9LACO</name>
<dbReference type="EMBL" id="AYZH01000031">
    <property type="protein sequence ID" value="KRN01183.1"/>
    <property type="molecule type" value="Genomic_DNA"/>
</dbReference>
<evidence type="ECO:0000313" key="6">
    <source>
        <dbReference type="Proteomes" id="UP000051589"/>
    </source>
</evidence>
<dbReference type="GO" id="GO:0000166">
    <property type="term" value="F:nucleotide binding"/>
    <property type="evidence" value="ECO:0007669"/>
    <property type="project" value="UniProtKB-KW"/>
</dbReference>
<dbReference type="AlphaFoldDB" id="A0A0R2DAY5"/>
<dbReference type="Gene3D" id="3.60.21.10">
    <property type="match status" value="1"/>
</dbReference>
<dbReference type="GO" id="GO:0030288">
    <property type="term" value="C:outer membrane-bounded periplasmic space"/>
    <property type="evidence" value="ECO:0007669"/>
    <property type="project" value="TreeGrafter"/>
</dbReference>
<dbReference type="PANTHER" id="PTHR11575:SF23">
    <property type="entry name" value="5-NUCLEOTIDASE FAMILY PROTEIN"/>
    <property type="match status" value="1"/>
</dbReference>
<dbReference type="InterPro" id="IPR011240">
    <property type="entry name" value="Pesterase_YunD"/>
</dbReference>
<dbReference type="SUPFAM" id="SSF56300">
    <property type="entry name" value="Metallo-dependent phosphatases"/>
    <property type="match status" value="1"/>
</dbReference>
<evidence type="ECO:0000256" key="2">
    <source>
        <dbReference type="RuleBase" id="RU362119"/>
    </source>
</evidence>
<dbReference type="GO" id="GO:0009166">
    <property type="term" value="P:nucleotide catabolic process"/>
    <property type="evidence" value="ECO:0007669"/>
    <property type="project" value="InterPro"/>
</dbReference>
<gene>
    <name evidence="5" type="ORF">FD13_GL001369</name>
</gene>
<comment type="caution">
    <text evidence="5">The sequence shown here is derived from an EMBL/GenBank/DDBJ whole genome shotgun (WGS) entry which is preliminary data.</text>
</comment>
<feature type="domain" description="5'-Nucleotidase C-terminal" evidence="4">
    <location>
        <begin position="296"/>
        <end position="422"/>
    </location>
</feature>
<dbReference type="GO" id="GO:0008768">
    <property type="term" value="F:UDP-sugar diphosphatase activity"/>
    <property type="evidence" value="ECO:0007669"/>
    <property type="project" value="TreeGrafter"/>
</dbReference>
<dbReference type="PRINTS" id="PR01607">
    <property type="entry name" value="APYRASEFAMLY"/>
</dbReference>
<protein>
    <submittedName>
        <fullName evidence="5">5-nucleotidase</fullName>
    </submittedName>
</protein>
<dbReference type="GO" id="GO:0008253">
    <property type="term" value="F:5'-nucleotidase activity"/>
    <property type="evidence" value="ECO:0007669"/>
    <property type="project" value="TreeGrafter"/>
</dbReference>
<dbReference type="CDD" id="cd00845">
    <property type="entry name" value="MPP_UshA_N_like"/>
    <property type="match status" value="1"/>
</dbReference>
<dbReference type="RefSeq" id="WP_156470513.1">
    <property type="nucleotide sequence ID" value="NZ_AYZH01000031.1"/>
</dbReference>
<keyword evidence="2" id="KW-0378">Hydrolase</keyword>
<sequence length="471" mass="52378">MEWLTILHTNDLHSHFENWPRIRRYLTTTKRSTLASGESVFTFDLGDHVDRAQPFSEATAGQGNIQLMNQIGYDGATIGNNEGLGFTRSQLNHLYDQANFPVILGNLLTADQHRQPDWAVDHRLLTTEAGTKVLVLGLTAPYQLTYPLAGWQPVAAKLALSRLLAKYRSQANICVLLSHLGLDVDRELARSFPELDVIIGSHTHHLLRHGELVGQCLLAAAGKFGQFVGRIQLGFNSAHQLVSQAASVVATADLPVEAVDQTEITGLTTRGTTILTRHQFAQLPKRLIANPSGHPELVQLGMQAIAAAAGTQAAVLNAGLFLHDLPAGPVNKEQLLTLLPHGMHVMRVTLDGENLWRLVREFELARRFLRFFPQKGMGFRGKVFGELNYLGISYDPDTQTVAWQGAPLVKTRRYTLAMVDHYLFIPFFPTISIMGENDILYPELLREVFERYLALHYPLTIGNREEDESGS</sequence>
<keyword evidence="6" id="KW-1185">Reference proteome</keyword>
<dbReference type="PIRSF" id="PIRSF036361">
    <property type="entry name" value="YunD"/>
    <property type="match status" value="1"/>
</dbReference>
<keyword evidence="2" id="KW-0547">Nucleotide-binding</keyword>
<dbReference type="PROSITE" id="PS00785">
    <property type="entry name" value="5_NUCLEOTIDASE_1"/>
    <property type="match status" value="1"/>
</dbReference>
<dbReference type="InterPro" id="IPR006179">
    <property type="entry name" value="5_nucleotidase/apyrase"/>
</dbReference>
<reference evidence="5 6" key="1">
    <citation type="journal article" date="2015" name="Genome Announc.">
        <title>Expanding the biotechnology potential of lactobacilli through comparative genomics of 213 strains and associated genera.</title>
        <authorList>
            <person name="Sun Z."/>
            <person name="Harris H.M."/>
            <person name="McCann A."/>
            <person name="Guo C."/>
            <person name="Argimon S."/>
            <person name="Zhang W."/>
            <person name="Yang X."/>
            <person name="Jeffery I.B."/>
            <person name="Cooney J.C."/>
            <person name="Kagawa T.F."/>
            <person name="Liu W."/>
            <person name="Song Y."/>
            <person name="Salvetti E."/>
            <person name="Wrobel A."/>
            <person name="Rasinkangas P."/>
            <person name="Parkhill J."/>
            <person name="Rea M.C."/>
            <person name="O'Sullivan O."/>
            <person name="Ritari J."/>
            <person name="Douillard F.P."/>
            <person name="Paul Ross R."/>
            <person name="Yang R."/>
            <person name="Briner A.E."/>
            <person name="Felis G.E."/>
            <person name="de Vos W.M."/>
            <person name="Barrangou R."/>
            <person name="Klaenhammer T.R."/>
            <person name="Caufield P.W."/>
            <person name="Cui Y."/>
            <person name="Zhang H."/>
            <person name="O'Toole P.W."/>
        </authorList>
    </citation>
    <scope>NUCLEOTIDE SEQUENCE [LARGE SCALE GENOMIC DNA]</scope>
    <source>
        <strain evidence="5 6">DSM 21775</strain>
    </source>
</reference>
<dbReference type="OrthoDB" id="9793179at2"/>